<gene>
    <name evidence="1" type="ORF">BECKTC1821F_GA0114240_101445</name>
</gene>
<dbReference type="Gene3D" id="3.40.50.300">
    <property type="entry name" value="P-loop containing nucleotide triphosphate hydrolases"/>
    <property type="match status" value="1"/>
</dbReference>
<organism evidence="1">
    <name type="scientific">Candidatus Kentrum sp. TC</name>
    <dbReference type="NCBI Taxonomy" id="2126339"/>
    <lineage>
        <taxon>Bacteria</taxon>
        <taxon>Pseudomonadati</taxon>
        <taxon>Pseudomonadota</taxon>
        <taxon>Gammaproteobacteria</taxon>
        <taxon>Candidatus Kentrum</taxon>
    </lineage>
</organism>
<protein>
    <recommendedName>
        <fullName evidence="2">Excinuclease ABC subunit A</fullName>
    </recommendedName>
</protein>
<dbReference type="EMBL" id="CAADFW010000014">
    <property type="protein sequence ID" value="VFK57084.1"/>
    <property type="molecule type" value="Genomic_DNA"/>
</dbReference>
<dbReference type="AlphaFoldDB" id="A0A450ZTG9"/>
<reference evidence="1" key="1">
    <citation type="submission" date="2019-02" db="EMBL/GenBank/DDBJ databases">
        <authorList>
            <person name="Gruber-Vodicka R. H."/>
            <person name="Seah K. B. B."/>
        </authorList>
    </citation>
    <scope>NUCLEOTIDE SEQUENCE</scope>
    <source>
        <strain evidence="1">BECK_BZ126</strain>
    </source>
</reference>
<accession>A0A450ZTG9</accession>
<name>A0A450ZTG9_9GAMM</name>
<evidence type="ECO:0008006" key="2">
    <source>
        <dbReference type="Google" id="ProtNLM"/>
    </source>
</evidence>
<dbReference type="InterPro" id="IPR027417">
    <property type="entry name" value="P-loop_NTPase"/>
</dbReference>
<proteinExistence type="predicted"/>
<sequence>MLAYTLILPEFFPILDKDPMDTIRIRGARTYNLKNIDLDPPRDRLIVPAGTSGSGKSSFGW</sequence>
<dbReference type="SUPFAM" id="SSF52540">
    <property type="entry name" value="P-loop containing nucleoside triphosphate hydrolases"/>
    <property type="match status" value="1"/>
</dbReference>
<evidence type="ECO:0000313" key="1">
    <source>
        <dbReference type="EMBL" id="VFK57084.1"/>
    </source>
</evidence>